<dbReference type="OrthoDB" id="354701at2"/>
<dbReference type="PANTHER" id="PTHR41786:SF1">
    <property type="entry name" value="6-HYDROXYMETHYLPTERIN DIPHOSPHOKINASE MPTE-LIKE DOMAIN-CONTAINING PROTEIN"/>
    <property type="match status" value="1"/>
</dbReference>
<keyword evidence="3" id="KW-1185">Reference proteome</keyword>
<evidence type="ECO:0000313" key="3">
    <source>
        <dbReference type="Proteomes" id="UP000006852"/>
    </source>
</evidence>
<reference evidence="3" key="2">
    <citation type="submission" date="2011-04" db="EMBL/GenBank/DDBJ databases">
        <title>The complete genome of chromosome of Treponema succinifaciens DSM 2489.</title>
        <authorList>
            <person name="Lucas S."/>
            <person name="Copeland A."/>
            <person name="Lapidus A."/>
            <person name="Bruce D."/>
            <person name="Goodwin L."/>
            <person name="Pitluck S."/>
            <person name="Peters L."/>
            <person name="Kyrpides N."/>
            <person name="Mavromatis K."/>
            <person name="Ivanova N."/>
            <person name="Ovchinnikova G."/>
            <person name="Teshima H."/>
            <person name="Detter J.C."/>
            <person name="Tapia R."/>
            <person name="Han C."/>
            <person name="Land M."/>
            <person name="Hauser L."/>
            <person name="Markowitz V."/>
            <person name="Cheng J.-F."/>
            <person name="Hugenholtz P."/>
            <person name="Woyke T."/>
            <person name="Wu D."/>
            <person name="Gronow S."/>
            <person name="Wellnitz S."/>
            <person name="Brambilla E."/>
            <person name="Klenk H.-P."/>
            <person name="Eisen J.A."/>
        </authorList>
    </citation>
    <scope>NUCLEOTIDE SEQUENCE [LARGE SCALE GENOMIC DNA]</scope>
    <source>
        <strain evidence="3">ATCC 33096 / DSM 2489 / 6091</strain>
    </source>
</reference>
<dbReference type="Pfam" id="PF01973">
    <property type="entry name" value="MptE-like"/>
    <property type="match status" value="1"/>
</dbReference>
<sequence>MIYSKEIAEAKNGSKIPLFKNGKPANSKYNPDAEQILFESSTQGCIIVAGIAGGFHIEKLLNEKNISLIIAVEADSESLEFCKQFSSVKKISECNKAILCDKSDLEKILCTKYFPALYKNLTLVFHRAWKNENPQIAQEISSTVKNFLEKVSADYSVQAHLGKIWQRNILLNLKFISKHKNENFFSANIKKGKIKKTAAIVAAGPTLDFSIEEIKHGDFFVISTDTAFGTLLQNSIIPDVVINIDAQHISSEHFFCTGEETRTTFVFDLCSNPESVYFIYNKKNKIQFCINQHPLSLIATKNMYVKKIESGAGTVTIAAADWAKSCGFQKLKFFGADFSYNFGKPYTKGTYLEKQFFSKSNRLISAEEKHIALMFRTELEKIQGQKNSFTTEVLKRYKKSLEEWAEKNSFKFKNGIYISEKKIETENFNTKNNFNYSDFHREFTNKIKELLKNPEPEVILKSDWGLSILPILAFFKNNTLFDNLKLAYNQALRYN</sequence>
<dbReference type="HOGENOM" id="CLU_034548_0_0_12"/>
<dbReference type="RefSeq" id="WP_013701342.1">
    <property type="nucleotide sequence ID" value="NC_015385.1"/>
</dbReference>
<dbReference type="Proteomes" id="UP000006852">
    <property type="component" value="Chromosome"/>
</dbReference>
<accession>F2NXH4</accession>
<dbReference type="InterPro" id="IPR002826">
    <property type="entry name" value="MptE-like"/>
</dbReference>
<protein>
    <recommendedName>
        <fullName evidence="1">6-hydroxymethylpterin diphosphokinase MptE-like domain-containing protein</fullName>
    </recommendedName>
</protein>
<dbReference type="AlphaFoldDB" id="F2NXH4"/>
<dbReference type="STRING" id="869209.Tresu_1141"/>
<dbReference type="GeneID" id="302998302"/>
<gene>
    <name evidence="2" type="ordered locus">Tresu_1141</name>
</gene>
<evidence type="ECO:0000313" key="2">
    <source>
        <dbReference type="EMBL" id="AEB14053.1"/>
    </source>
</evidence>
<evidence type="ECO:0000259" key="1">
    <source>
        <dbReference type="Pfam" id="PF01973"/>
    </source>
</evidence>
<dbReference type="PANTHER" id="PTHR41786">
    <property type="entry name" value="MOTILITY ACCESSORY FACTOR MAF"/>
    <property type="match status" value="1"/>
</dbReference>
<organism evidence="2 3">
    <name type="scientific">Treponema succinifaciens (strain ATCC 33096 / DSM 2489 / 6091)</name>
    <dbReference type="NCBI Taxonomy" id="869209"/>
    <lineage>
        <taxon>Bacteria</taxon>
        <taxon>Pseudomonadati</taxon>
        <taxon>Spirochaetota</taxon>
        <taxon>Spirochaetia</taxon>
        <taxon>Spirochaetales</taxon>
        <taxon>Treponemataceae</taxon>
        <taxon>Treponema</taxon>
    </lineage>
</organism>
<name>F2NXH4_TRES6</name>
<dbReference type="EMBL" id="CP002631">
    <property type="protein sequence ID" value="AEB14053.1"/>
    <property type="molecule type" value="Genomic_DNA"/>
</dbReference>
<dbReference type="KEGG" id="tsu:Tresu_1141"/>
<dbReference type="eggNOG" id="COG2604">
    <property type="taxonomic scope" value="Bacteria"/>
</dbReference>
<proteinExistence type="predicted"/>
<reference evidence="2 3" key="1">
    <citation type="journal article" date="2011" name="Stand. Genomic Sci.">
        <title>Complete genome sequence of Treponema succinifaciens type strain (6091).</title>
        <authorList>
            <person name="Han C."/>
            <person name="Gronow S."/>
            <person name="Teshima H."/>
            <person name="Lapidus A."/>
            <person name="Nolan M."/>
            <person name="Lucas S."/>
            <person name="Hammon N."/>
            <person name="Deshpande S."/>
            <person name="Cheng J.F."/>
            <person name="Zeytun A."/>
            <person name="Tapia R."/>
            <person name="Goodwin L."/>
            <person name="Pitluck S."/>
            <person name="Liolios K."/>
            <person name="Pagani I."/>
            <person name="Ivanova N."/>
            <person name="Mavromatis K."/>
            <person name="Mikhailova N."/>
            <person name="Huntemann M."/>
            <person name="Pati A."/>
            <person name="Chen A."/>
            <person name="Palaniappan K."/>
            <person name="Land M."/>
            <person name="Hauser L."/>
            <person name="Brambilla E.M."/>
            <person name="Rohde M."/>
            <person name="Goker M."/>
            <person name="Woyke T."/>
            <person name="Bristow J."/>
            <person name="Eisen J.A."/>
            <person name="Markowitz V."/>
            <person name="Hugenholtz P."/>
            <person name="Kyrpides N.C."/>
            <person name="Klenk H.P."/>
            <person name="Detter J.C."/>
        </authorList>
    </citation>
    <scope>NUCLEOTIDE SEQUENCE [LARGE SCALE GENOMIC DNA]</scope>
    <source>
        <strain evidence="3">ATCC 33096 / DSM 2489 / 6091</strain>
    </source>
</reference>
<feature type="domain" description="6-hydroxymethylpterin diphosphokinase MptE-like" evidence="1">
    <location>
        <begin position="168"/>
        <end position="341"/>
    </location>
</feature>